<organism evidence="8 9">
    <name type="scientific">Serpentinicella alkaliphila</name>
    <dbReference type="NCBI Taxonomy" id="1734049"/>
    <lineage>
        <taxon>Bacteria</taxon>
        <taxon>Bacillati</taxon>
        <taxon>Bacillota</taxon>
        <taxon>Clostridia</taxon>
        <taxon>Peptostreptococcales</taxon>
        <taxon>Natronincolaceae</taxon>
        <taxon>Serpentinicella</taxon>
    </lineage>
</organism>
<dbReference type="AlphaFoldDB" id="A0A4R2TV35"/>
<evidence type="ECO:0000313" key="9">
    <source>
        <dbReference type="Proteomes" id="UP000295504"/>
    </source>
</evidence>
<evidence type="ECO:0000313" key="8">
    <source>
        <dbReference type="EMBL" id="TCQ01499.1"/>
    </source>
</evidence>
<dbReference type="Pfam" id="PF00482">
    <property type="entry name" value="T2SSF"/>
    <property type="match status" value="1"/>
</dbReference>
<dbReference type="OrthoDB" id="9803381at2"/>
<dbReference type="EMBL" id="SLYC01000027">
    <property type="protein sequence ID" value="TCQ01499.1"/>
    <property type="molecule type" value="Genomic_DNA"/>
</dbReference>
<evidence type="ECO:0000256" key="1">
    <source>
        <dbReference type="ARBA" id="ARBA00004651"/>
    </source>
</evidence>
<sequence length="320" mass="35394">MEPIISTLVFMTVLLSLLGLYLSIGSKKSPIALRLKNYSELHKNAFIEESKENQKISKKNILRIIGKFFVTVTLTKKLENQLLKAEIPMRGEEFLGLNILGLIFSVIIGGVILGGVGPILILSILCVSVPQVIIQRKRRTRAEKINLQIGDCLTVMANSLRAGYSFQQAIDLVGKEMNGPLANELRKTNREINLGTTIDDALINLTKRAESEDLELLITAVLIQRQIGGNLAEILDNISFTIRERIRIKGEIKTLTAQGRISGLIIGLMPPILFAILMLINPSYMNVMVKSRVGLMILFGGLLSEIVGVILIKRVVDIEV</sequence>
<keyword evidence="2" id="KW-1003">Cell membrane</keyword>
<feature type="transmembrane region" description="Helical" evidence="6">
    <location>
        <begin position="6"/>
        <end position="24"/>
    </location>
</feature>
<dbReference type="InterPro" id="IPR042094">
    <property type="entry name" value="T2SS_GspF_sf"/>
</dbReference>
<proteinExistence type="predicted"/>
<accession>A0A4R2TV35</accession>
<dbReference type="PANTHER" id="PTHR35007">
    <property type="entry name" value="INTEGRAL MEMBRANE PROTEIN-RELATED"/>
    <property type="match status" value="1"/>
</dbReference>
<dbReference type="InterPro" id="IPR018076">
    <property type="entry name" value="T2SS_GspF_dom"/>
</dbReference>
<keyword evidence="5 6" id="KW-0472">Membrane</keyword>
<feature type="transmembrane region" description="Helical" evidence="6">
    <location>
        <begin position="293"/>
        <end position="312"/>
    </location>
</feature>
<comment type="caution">
    <text evidence="8">The sequence shown here is derived from an EMBL/GenBank/DDBJ whole genome shotgun (WGS) entry which is preliminary data.</text>
</comment>
<gene>
    <name evidence="8" type="ORF">EDD79_102718</name>
</gene>
<keyword evidence="4 6" id="KW-1133">Transmembrane helix</keyword>
<dbReference type="Gene3D" id="1.20.81.30">
    <property type="entry name" value="Type II secretion system (T2SS), domain F"/>
    <property type="match status" value="1"/>
</dbReference>
<reference evidence="8 9" key="1">
    <citation type="submission" date="2019-03" db="EMBL/GenBank/DDBJ databases">
        <title>Genomic Encyclopedia of Type Strains, Phase IV (KMG-IV): sequencing the most valuable type-strain genomes for metagenomic binning, comparative biology and taxonomic classification.</title>
        <authorList>
            <person name="Goeker M."/>
        </authorList>
    </citation>
    <scope>NUCLEOTIDE SEQUENCE [LARGE SCALE GENOMIC DNA]</scope>
    <source>
        <strain evidence="8 9">DSM 100013</strain>
    </source>
</reference>
<dbReference type="GO" id="GO:0005886">
    <property type="term" value="C:plasma membrane"/>
    <property type="evidence" value="ECO:0007669"/>
    <property type="project" value="UniProtKB-SubCell"/>
</dbReference>
<evidence type="ECO:0000256" key="3">
    <source>
        <dbReference type="ARBA" id="ARBA00022692"/>
    </source>
</evidence>
<evidence type="ECO:0000256" key="2">
    <source>
        <dbReference type="ARBA" id="ARBA00022475"/>
    </source>
</evidence>
<evidence type="ECO:0000259" key="7">
    <source>
        <dbReference type="Pfam" id="PF00482"/>
    </source>
</evidence>
<name>A0A4R2TV35_9FIRM</name>
<feature type="domain" description="Type II secretion system protein GspF" evidence="7">
    <location>
        <begin position="153"/>
        <end position="278"/>
    </location>
</feature>
<feature type="transmembrane region" description="Helical" evidence="6">
    <location>
        <begin position="261"/>
        <end position="281"/>
    </location>
</feature>
<comment type="subcellular location">
    <subcellularLocation>
        <location evidence="1">Cell membrane</location>
        <topology evidence="1">Multi-pass membrane protein</topology>
    </subcellularLocation>
</comment>
<keyword evidence="3 6" id="KW-0812">Transmembrane</keyword>
<evidence type="ECO:0000256" key="5">
    <source>
        <dbReference type="ARBA" id="ARBA00023136"/>
    </source>
</evidence>
<feature type="transmembrane region" description="Helical" evidence="6">
    <location>
        <begin position="94"/>
        <end position="113"/>
    </location>
</feature>
<evidence type="ECO:0000256" key="4">
    <source>
        <dbReference type="ARBA" id="ARBA00022989"/>
    </source>
</evidence>
<keyword evidence="9" id="KW-1185">Reference proteome</keyword>
<dbReference type="Proteomes" id="UP000295504">
    <property type="component" value="Unassembled WGS sequence"/>
</dbReference>
<dbReference type="RefSeq" id="WP_132848929.1">
    <property type="nucleotide sequence ID" value="NZ_CP058648.1"/>
</dbReference>
<protein>
    <submittedName>
        <fullName evidence="8">Tight adherence protein B</fullName>
    </submittedName>
</protein>
<feature type="transmembrane region" description="Helical" evidence="6">
    <location>
        <begin position="119"/>
        <end position="134"/>
    </location>
</feature>
<dbReference type="PANTHER" id="PTHR35007:SF1">
    <property type="entry name" value="PILUS ASSEMBLY PROTEIN"/>
    <property type="match status" value="1"/>
</dbReference>
<evidence type="ECO:0000256" key="6">
    <source>
        <dbReference type="SAM" id="Phobius"/>
    </source>
</evidence>